<organism evidence="1 2">
    <name type="scientific">Rubripirellula tenax</name>
    <dbReference type="NCBI Taxonomy" id="2528015"/>
    <lineage>
        <taxon>Bacteria</taxon>
        <taxon>Pseudomonadati</taxon>
        <taxon>Planctomycetota</taxon>
        <taxon>Planctomycetia</taxon>
        <taxon>Pirellulales</taxon>
        <taxon>Pirellulaceae</taxon>
        <taxon>Rubripirellula</taxon>
    </lineage>
</organism>
<dbReference type="AlphaFoldDB" id="A0A5C6F908"/>
<dbReference type="Proteomes" id="UP000318288">
    <property type="component" value="Unassembled WGS sequence"/>
</dbReference>
<keyword evidence="2" id="KW-1185">Reference proteome</keyword>
<dbReference type="EMBL" id="SJPW01000003">
    <property type="protein sequence ID" value="TWU57060.1"/>
    <property type="molecule type" value="Genomic_DNA"/>
</dbReference>
<evidence type="ECO:0000313" key="1">
    <source>
        <dbReference type="EMBL" id="TWU57060.1"/>
    </source>
</evidence>
<protein>
    <submittedName>
        <fullName evidence="1">Uncharacterized protein</fullName>
    </submittedName>
</protein>
<reference evidence="1 2" key="1">
    <citation type="submission" date="2019-02" db="EMBL/GenBank/DDBJ databases">
        <title>Deep-cultivation of Planctomycetes and their phenomic and genomic characterization uncovers novel biology.</title>
        <authorList>
            <person name="Wiegand S."/>
            <person name="Jogler M."/>
            <person name="Boedeker C."/>
            <person name="Pinto D."/>
            <person name="Vollmers J."/>
            <person name="Rivas-Marin E."/>
            <person name="Kohn T."/>
            <person name="Peeters S.H."/>
            <person name="Heuer A."/>
            <person name="Rast P."/>
            <person name="Oberbeckmann S."/>
            <person name="Bunk B."/>
            <person name="Jeske O."/>
            <person name="Meyerdierks A."/>
            <person name="Storesund J.E."/>
            <person name="Kallscheuer N."/>
            <person name="Luecker S."/>
            <person name="Lage O.M."/>
            <person name="Pohl T."/>
            <person name="Merkel B.J."/>
            <person name="Hornburger P."/>
            <person name="Mueller R.-W."/>
            <person name="Bruemmer F."/>
            <person name="Labrenz M."/>
            <person name="Spormann A.M."/>
            <person name="Op Den Camp H."/>
            <person name="Overmann J."/>
            <person name="Amann R."/>
            <person name="Jetten M.S.M."/>
            <person name="Mascher T."/>
            <person name="Medema M.H."/>
            <person name="Devos D.P."/>
            <person name="Kaster A.-K."/>
            <person name="Ovreas L."/>
            <person name="Rohde M."/>
            <person name="Galperin M.Y."/>
            <person name="Jogler C."/>
        </authorList>
    </citation>
    <scope>NUCLEOTIDE SEQUENCE [LARGE SCALE GENOMIC DNA]</scope>
    <source>
        <strain evidence="1 2">Poly51</strain>
    </source>
</reference>
<dbReference type="RefSeq" id="WP_146458433.1">
    <property type="nucleotide sequence ID" value="NZ_SJPW01000003.1"/>
</dbReference>
<gene>
    <name evidence="1" type="ORF">Poly51_29810</name>
</gene>
<comment type="caution">
    <text evidence="1">The sequence shown here is derived from an EMBL/GenBank/DDBJ whole genome shotgun (WGS) entry which is preliminary data.</text>
</comment>
<dbReference type="OrthoDB" id="213842at2"/>
<accession>A0A5C6F908</accession>
<proteinExistence type="predicted"/>
<evidence type="ECO:0000313" key="2">
    <source>
        <dbReference type="Proteomes" id="UP000318288"/>
    </source>
</evidence>
<sequence>MRQTRERRWVIAACRHSRPTLHDYDPEAELSIALGAVIEHDRTVLTYRNLKVKRLPEEQD</sequence>
<name>A0A5C6F908_9BACT</name>